<keyword evidence="3 5" id="KW-1133">Transmembrane helix</keyword>
<keyword evidence="4 5" id="KW-0472">Membrane</keyword>
<dbReference type="PROSITE" id="PS50850">
    <property type="entry name" value="MFS"/>
    <property type="match status" value="1"/>
</dbReference>
<feature type="transmembrane region" description="Helical" evidence="5">
    <location>
        <begin position="282"/>
        <end position="303"/>
    </location>
</feature>
<feature type="transmembrane region" description="Helical" evidence="5">
    <location>
        <begin position="12"/>
        <end position="29"/>
    </location>
</feature>
<dbReference type="InterPro" id="IPR036259">
    <property type="entry name" value="MFS_trans_sf"/>
</dbReference>
<dbReference type="AlphaFoldDB" id="A0A075MUK3"/>
<dbReference type="Pfam" id="PF07690">
    <property type="entry name" value="MFS_1"/>
    <property type="match status" value="1"/>
</dbReference>
<dbReference type="PANTHER" id="PTHR23501:SF192">
    <property type="entry name" value="TRANSPORTER"/>
    <property type="match status" value="1"/>
</dbReference>
<dbReference type="Proteomes" id="UP000028194">
    <property type="component" value="Chromosome"/>
</dbReference>
<feature type="transmembrane region" description="Helical" evidence="5">
    <location>
        <begin position="410"/>
        <end position="433"/>
    </location>
</feature>
<accession>A0A075MUK3</accession>
<dbReference type="Gene3D" id="1.20.1250.20">
    <property type="entry name" value="MFS general substrate transporter like domains"/>
    <property type="match status" value="1"/>
</dbReference>
<evidence type="ECO:0000259" key="6">
    <source>
        <dbReference type="PROSITE" id="PS50850"/>
    </source>
</evidence>
<keyword evidence="8" id="KW-1185">Reference proteome</keyword>
<evidence type="ECO:0000313" key="7">
    <source>
        <dbReference type="EMBL" id="AIF84900.1"/>
    </source>
</evidence>
<dbReference type="SUPFAM" id="SSF103473">
    <property type="entry name" value="MFS general substrate transporter"/>
    <property type="match status" value="1"/>
</dbReference>
<dbReference type="eggNOG" id="arCOG00144">
    <property type="taxonomic scope" value="Archaea"/>
</dbReference>
<keyword evidence="2 5" id="KW-0812">Transmembrane</keyword>
<feature type="transmembrane region" description="Helical" evidence="5">
    <location>
        <begin position="218"/>
        <end position="237"/>
    </location>
</feature>
<evidence type="ECO:0000256" key="4">
    <source>
        <dbReference type="ARBA" id="ARBA00023136"/>
    </source>
</evidence>
<organism evidence="7 8">
    <name type="scientific">Candidatus Nitrososphaera evergladensis SR1</name>
    <dbReference type="NCBI Taxonomy" id="1459636"/>
    <lineage>
        <taxon>Archaea</taxon>
        <taxon>Nitrososphaerota</taxon>
        <taxon>Nitrososphaeria</taxon>
        <taxon>Nitrososphaerales</taxon>
        <taxon>Nitrososphaeraceae</taxon>
        <taxon>Nitrososphaera</taxon>
    </lineage>
</organism>
<evidence type="ECO:0000256" key="2">
    <source>
        <dbReference type="ARBA" id="ARBA00022692"/>
    </source>
</evidence>
<dbReference type="HOGENOM" id="CLU_000960_28_3_2"/>
<feature type="transmembrane region" description="Helical" evidence="5">
    <location>
        <begin position="323"/>
        <end position="345"/>
    </location>
</feature>
<feature type="transmembrane region" description="Helical" evidence="5">
    <location>
        <begin position="139"/>
        <end position="162"/>
    </location>
</feature>
<dbReference type="InterPro" id="IPR011701">
    <property type="entry name" value="MFS"/>
</dbReference>
<dbReference type="InterPro" id="IPR020846">
    <property type="entry name" value="MFS_dom"/>
</dbReference>
<gene>
    <name evidence="7" type="ORF">NTE_02862</name>
</gene>
<feature type="transmembrane region" description="Helical" evidence="5">
    <location>
        <begin position="376"/>
        <end position="403"/>
    </location>
</feature>
<name>A0A075MUK3_9ARCH</name>
<feature type="transmembrane region" description="Helical" evidence="5">
    <location>
        <begin position="243"/>
        <end position="262"/>
    </location>
</feature>
<dbReference type="CDD" id="cd17504">
    <property type="entry name" value="MFS_MMR_MDR_like"/>
    <property type="match status" value="1"/>
</dbReference>
<proteinExistence type="predicted"/>
<dbReference type="EMBL" id="CP007174">
    <property type="protein sequence ID" value="AIF84900.1"/>
    <property type="molecule type" value="Genomic_DNA"/>
</dbReference>
<dbReference type="GeneID" id="41598544"/>
<feature type="transmembrane region" description="Helical" evidence="5">
    <location>
        <begin position="49"/>
        <end position="70"/>
    </location>
</feature>
<feature type="domain" description="Major facilitator superfamily (MFS) profile" evidence="6">
    <location>
        <begin position="16"/>
        <end position="479"/>
    </location>
</feature>
<dbReference type="RefSeq" id="WP_226987011.1">
    <property type="nucleotide sequence ID" value="NZ_CP007174.1"/>
</dbReference>
<dbReference type="KEGG" id="nev:NTE_02862"/>
<dbReference type="PANTHER" id="PTHR23501">
    <property type="entry name" value="MAJOR FACILITATOR SUPERFAMILY"/>
    <property type="match status" value="1"/>
</dbReference>
<feature type="transmembrane region" description="Helical" evidence="5">
    <location>
        <begin position="107"/>
        <end position="127"/>
    </location>
</feature>
<reference evidence="7 8" key="1">
    <citation type="journal article" date="2014" name="PLoS ONE">
        <title>Genome Sequence of Candidatus Nitrososphaera evergladensis from Group I.1b Enriched from Everglades Soil Reveals Novel Genomic Features of the Ammonia-Oxidizing Archaea.</title>
        <authorList>
            <person name="Zhalnina K.V."/>
            <person name="Dias R."/>
            <person name="Leonard M.T."/>
            <person name="Dorr de Quadros P."/>
            <person name="Camargo F.A."/>
            <person name="Drew J.C."/>
            <person name="Farmerie W.G."/>
            <person name="Daroub S.H."/>
            <person name="Triplett E.W."/>
        </authorList>
    </citation>
    <scope>NUCLEOTIDE SEQUENCE [LARGE SCALE GENOMIC DNA]</scope>
    <source>
        <strain evidence="7 8">SR1</strain>
    </source>
</reference>
<dbReference type="GO" id="GO:0022857">
    <property type="term" value="F:transmembrane transporter activity"/>
    <property type="evidence" value="ECO:0007669"/>
    <property type="project" value="InterPro"/>
</dbReference>
<protein>
    <submittedName>
        <fullName evidence="7">Arabinose efflux permease family protein</fullName>
    </submittedName>
</protein>
<feature type="transmembrane region" description="Helical" evidence="5">
    <location>
        <begin position="352"/>
        <end position="370"/>
    </location>
</feature>
<feature type="transmembrane region" description="Helical" evidence="5">
    <location>
        <begin position="453"/>
        <end position="476"/>
    </location>
</feature>
<feature type="transmembrane region" description="Helical" evidence="5">
    <location>
        <begin position="82"/>
        <end position="101"/>
    </location>
</feature>
<evidence type="ECO:0000256" key="1">
    <source>
        <dbReference type="ARBA" id="ARBA00004141"/>
    </source>
</evidence>
<evidence type="ECO:0000313" key="8">
    <source>
        <dbReference type="Proteomes" id="UP000028194"/>
    </source>
</evidence>
<evidence type="ECO:0000256" key="3">
    <source>
        <dbReference type="ARBA" id="ARBA00022989"/>
    </source>
</evidence>
<dbReference type="GO" id="GO:0005886">
    <property type="term" value="C:plasma membrane"/>
    <property type="evidence" value="ECO:0007669"/>
    <property type="project" value="TreeGrafter"/>
</dbReference>
<evidence type="ECO:0000256" key="5">
    <source>
        <dbReference type="SAM" id="Phobius"/>
    </source>
</evidence>
<sequence length="500" mass="52703">MGSVEKQDVNSSGWRTLIILSCLGLIVMFDETMILPAIPDFIRDFHISYSTSSWILASYIIAGAVMTPIAGKLSDIYGKKKILLIVMAVYAMGILSGRFAHSIEIMVAARVAQGVGMAMFPIAFGIIREVLPEKKLAIGQTIFSSTFSGGAVIGLVAGAAIIQNFGWQATFLAILPAAIALLLVIVKFVHVRHIPMPTMEAGGSGNLSNAQKIDIKGTLALAATIVTFLAGISLLETNSDNSVYQLAGLFAASGASLAAFIAIEKRVQMPLLDLKIMTSKLFLPPVIVIMLVFMSMFMVYQTIPVMVRSPEPLGFGGDAITSARVQLPFMIVLLAGTIMSGFLLNKVGNVRLLLIGTAISTMGFFSLLAFHSTEDIVSVGLGIIAAGLSLSITGAFNVILLSVPMQVTGIALGMAMLLNLVGMSIGPSFAGMFQQMDQGTVPGVPGTFPTEAAYNMIFLTAALVSIASVVMALSVARRKIAPAVMTGEQREADKGGFAGH</sequence>
<feature type="transmembrane region" description="Helical" evidence="5">
    <location>
        <begin position="168"/>
        <end position="189"/>
    </location>
</feature>
<comment type="subcellular location">
    <subcellularLocation>
        <location evidence="1">Membrane</location>
        <topology evidence="1">Multi-pass membrane protein</topology>
    </subcellularLocation>
</comment>